<keyword evidence="2" id="KW-1185">Reference proteome</keyword>
<dbReference type="AlphaFoldDB" id="K0TFW7"/>
<dbReference type="EMBL" id="AGNL01010094">
    <property type="protein sequence ID" value="EJK69422.1"/>
    <property type="molecule type" value="Genomic_DNA"/>
</dbReference>
<protein>
    <submittedName>
        <fullName evidence="1">Uncharacterized protein</fullName>
    </submittedName>
</protein>
<gene>
    <name evidence="1" type="ORF">THAOC_09324</name>
</gene>
<organism evidence="1 2">
    <name type="scientific">Thalassiosira oceanica</name>
    <name type="common">Marine diatom</name>
    <dbReference type="NCBI Taxonomy" id="159749"/>
    <lineage>
        <taxon>Eukaryota</taxon>
        <taxon>Sar</taxon>
        <taxon>Stramenopiles</taxon>
        <taxon>Ochrophyta</taxon>
        <taxon>Bacillariophyta</taxon>
        <taxon>Coscinodiscophyceae</taxon>
        <taxon>Thalassiosirophycidae</taxon>
        <taxon>Thalassiosirales</taxon>
        <taxon>Thalassiosiraceae</taxon>
        <taxon>Thalassiosira</taxon>
    </lineage>
</organism>
<accession>K0TFW7</accession>
<comment type="caution">
    <text evidence="1">The sequence shown here is derived from an EMBL/GenBank/DDBJ whole genome shotgun (WGS) entry which is preliminary data.</text>
</comment>
<sequence length="75" mass="7933">MPLGDKQAAVPARAKCERASERGKRVELRVEGRAASASSLTNIHSIAISNPSETHLPELTHVAGAKPNGRYVVSS</sequence>
<proteinExistence type="predicted"/>
<reference evidence="1 2" key="1">
    <citation type="journal article" date="2012" name="Genome Biol.">
        <title>Genome and low-iron response of an oceanic diatom adapted to chronic iron limitation.</title>
        <authorList>
            <person name="Lommer M."/>
            <person name="Specht M."/>
            <person name="Roy A.S."/>
            <person name="Kraemer L."/>
            <person name="Andreson R."/>
            <person name="Gutowska M.A."/>
            <person name="Wolf J."/>
            <person name="Bergner S.V."/>
            <person name="Schilhabel M.B."/>
            <person name="Klostermeier U.C."/>
            <person name="Beiko R.G."/>
            <person name="Rosenstiel P."/>
            <person name="Hippler M."/>
            <person name="Laroche J."/>
        </authorList>
    </citation>
    <scope>NUCLEOTIDE SEQUENCE [LARGE SCALE GENOMIC DNA]</scope>
    <source>
        <strain evidence="1 2">CCMP1005</strain>
    </source>
</reference>
<evidence type="ECO:0000313" key="1">
    <source>
        <dbReference type="EMBL" id="EJK69422.1"/>
    </source>
</evidence>
<evidence type="ECO:0000313" key="2">
    <source>
        <dbReference type="Proteomes" id="UP000266841"/>
    </source>
</evidence>
<dbReference type="Proteomes" id="UP000266841">
    <property type="component" value="Unassembled WGS sequence"/>
</dbReference>
<name>K0TFW7_THAOC</name>